<evidence type="ECO:0000313" key="4">
    <source>
        <dbReference type="EMBL" id="CUV27322.1"/>
    </source>
</evidence>
<reference evidence="2" key="2">
    <citation type="submission" date="2018-01" db="EMBL/GenBank/DDBJ databases">
        <title>Ralstonia pseudosolanacearum P824 infects blueberry.</title>
        <authorList>
            <person name="Bocsanczy A.M."/>
            <person name="Norman D.J."/>
        </authorList>
    </citation>
    <scope>NUCLEOTIDE SEQUENCE</scope>
    <source>
        <strain evidence="2">P824</strain>
    </source>
</reference>
<dbReference type="NCBIfam" id="NF041309">
    <property type="entry name" value="XopB"/>
    <property type="match status" value="1"/>
</dbReference>
<evidence type="ECO:0000256" key="1">
    <source>
        <dbReference type="SAM" id="MobiDB-lite"/>
    </source>
</evidence>
<evidence type="ECO:0000313" key="5">
    <source>
        <dbReference type="Proteomes" id="UP000262427"/>
    </source>
</evidence>
<dbReference type="Proteomes" id="UP000262427">
    <property type="component" value="Chromosome MP"/>
</dbReference>
<dbReference type="EMBL" id="CP025742">
    <property type="protein sequence ID" value="AYA48568.1"/>
    <property type="molecule type" value="Genomic_DNA"/>
</dbReference>
<protein>
    <submittedName>
        <fullName evidence="2 4">Type III effector protein</fullName>
    </submittedName>
</protein>
<organism evidence="4">
    <name type="scientific">Ralstonia solanacearum</name>
    <name type="common">Pseudomonas solanacearum</name>
    <dbReference type="NCBI Taxonomy" id="305"/>
    <lineage>
        <taxon>Bacteria</taxon>
        <taxon>Pseudomonadati</taxon>
        <taxon>Pseudomonadota</taxon>
        <taxon>Betaproteobacteria</taxon>
        <taxon>Burkholderiales</taxon>
        <taxon>Burkholderiaceae</taxon>
        <taxon>Ralstonia</taxon>
        <taxon>Ralstonia solanacearum species complex</taxon>
    </lineage>
</organism>
<name>A0A0S4UYT2_RALSL</name>
<reference evidence="5" key="3">
    <citation type="submission" date="2018-01" db="EMBL/GenBank/DDBJ databases">
        <title>Raltonia solanacearum P824 infects blueberry.</title>
        <authorList>
            <person name="Bocsanczy A.M."/>
            <person name="Norman D.J."/>
        </authorList>
    </citation>
    <scope>NUCLEOTIDE SEQUENCE [LARGE SCALE GENOMIC DNA]</scope>
    <source>
        <strain evidence="5">P824</strain>
    </source>
</reference>
<proteinExistence type="predicted"/>
<dbReference type="InterPro" id="IPR053430">
    <property type="entry name" value="Plant_immune_effector"/>
</dbReference>
<gene>
    <name evidence="3" type="ORF">PSS4_v1_10008</name>
    <name evidence="2" type="ORF">RSP824_19095</name>
    <name evidence="4" type="ORF">RUN1985_v1_70036</name>
</gene>
<accession>A0A0S4UYT2</accession>
<evidence type="ECO:0000313" key="2">
    <source>
        <dbReference type="EMBL" id="AYA48568.1"/>
    </source>
</evidence>
<evidence type="ECO:0000313" key="3">
    <source>
        <dbReference type="EMBL" id="CUV16013.1"/>
    </source>
</evidence>
<feature type="region of interest" description="Disordered" evidence="1">
    <location>
        <begin position="180"/>
        <end position="207"/>
    </location>
</feature>
<reference evidence="4" key="1">
    <citation type="submission" date="2015-10" db="EMBL/GenBank/DDBJ databases">
        <authorList>
            <person name="Gilbert D.G."/>
        </authorList>
    </citation>
    <scope>NUCLEOTIDE SEQUENCE</scope>
    <source>
        <strain evidence="4">Phyl III-seqv23</strain>
    </source>
</reference>
<sequence length="643" mass="67652">MGNLQIKASSAPYALLSDVSPDSPGSQPPTPKLTRVASPPQALADLPTKGTGKLPQVSAQPSSPKATTGPSRTVSAELPLSSLAPLQLTSLLPPSESGETPEKLGAVPISGNLQIKNGQLTSNNETIRSLIHYLGATADTFANRADLNGMQVKIRPNPYAIAGHKALKKHCKVKTAFVHADKPPRRKPAKDPQQAPLLQTPPQSQLKSEDIKGNVLMPLLTSVIESGPAAFGTNDLIKLGGQEVAVHALLAALAPRVEVNDPELQLAFNNKLSANTHASAKLGAATLLQMETHKTFALKELGMSLAISSGLGTAWELVVADGIKSGLKHMGLTAAEYALSAAGVDSTSSIGIETADSSIVLSAVQSMNRATASFLQRVWDSLPDASVAGLKSAVGSYPNNLLQYMSTGSYVADLALNSVTTEVAILAAASGVPGEVKKNEANMKAAIVEKLRDGLLAVPPREPHMSPEQYTEIVEKHVQALTQRALDMSPGDGIAQKSLAFATMVGLIPLILGNKVTNLVAESALRIVRSTIFNPIESIGMNALVLASKIDIPGLMSSDATKHAQTVGRILQEAALGKPLQDGEVHKIFHQWDGLTRGGRAILNGMSATMDAPPEKVMSMLKKDSSPPLSQRIAYESIDYDRV</sequence>
<feature type="region of interest" description="Disordered" evidence="1">
    <location>
        <begin position="1"/>
        <end position="74"/>
    </location>
</feature>
<feature type="compositionally biased region" description="Polar residues" evidence="1">
    <location>
        <begin position="57"/>
        <end position="74"/>
    </location>
</feature>
<dbReference type="AlphaFoldDB" id="A0A0S4UYT2"/>
<feature type="compositionally biased region" description="Low complexity" evidence="1">
    <location>
        <begin position="191"/>
        <end position="206"/>
    </location>
</feature>
<dbReference type="EMBL" id="LN899821">
    <property type="protein sequence ID" value="CUV16013.1"/>
    <property type="molecule type" value="Genomic_DNA"/>
</dbReference>
<dbReference type="EMBL" id="LN899824">
    <property type="protein sequence ID" value="CUV27322.1"/>
    <property type="molecule type" value="Genomic_DNA"/>
</dbReference>